<feature type="non-terminal residue" evidence="1">
    <location>
        <position position="137"/>
    </location>
</feature>
<comment type="caution">
    <text evidence="1">The sequence shown here is derived from an EMBL/GenBank/DDBJ whole genome shotgun (WGS) entry which is preliminary data.</text>
</comment>
<organism evidence="1 2">
    <name type="scientific">Trichomalopsis sarcophagae</name>
    <dbReference type="NCBI Taxonomy" id="543379"/>
    <lineage>
        <taxon>Eukaryota</taxon>
        <taxon>Metazoa</taxon>
        <taxon>Ecdysozoa</taxon>
        <taxon>Arthropoda</taxon>
        <taxon>Hexapoda</taxon>
        <taxon>Insecta</taxon>
        <taxon>Pterygota</taxon>
        <taxon>Neoptera</taxon>
        <taxon>Endopterygota</taxon>
        <taxon>Hymenoptera</taxon>
        <taxon>Apocrita</taxon>
        <taxon>Proctotrupomorpha</taxon>
        <taxon>Chalcidoidea</taxon>
        <taxon>Pteromalidae</taxon>
        <taxon>Pteromalinae</taxon>
        <taxon>Trichomalopsis</taxon>
    </lineage>
</organism>
<dbReference type="AlphaFoldDB" id="A0A232FLL1"/>
<sequence length="137" mass="15911">MDLKSLEEDINSRNLKKFDICLKRAGPHNSVNCNNKGETCCVNCLYSNNKFNSQYDTKHVANDSQCCQVLINKIKKYIASTDYTKNPTFQRFISKIVSIKIPELDWQAIGRLQHLRHHYHHAAVFSQTKREPTQQVN</sequence>
<dbReference type="Proteomes" id="UP000215335">
    <property type="component" value="Unassembled WGS sequence"/>
</dbReference>
<keyword evidence="2" id="KW-1185">Reference proteome</keyword>
<evidence type="ECO:0000313" key="2">
    <source>
        <dbReference type="Proteomes" id="UP000215335"/>
    </source>
</evidence>
<gene>
    <name evidence="1" type="ORF">TSAR_000811</name>
</gene>
<dbReference type="OrthoDB" id="6775559at2759"/>
<name>A0A232FLL1_9HYME</name>
<protein>
    <submittedName>
        <fullName evidence="1">Uncharacterized protein</fullName>
    </submittedName>
</protein>
<accession>A0A232FLL1</accession>
<proteinExistence type="predicted"/>
<reference evidence="1 2" key="1">
    <citation type="journal article" date="2017" name="Curr. Biol.">
        <title>The Evolution of Venom by Co-option of Single-Copy Genes.</title>
        <authorList>
            <person name="Martinson E.O."/>
            <person name="Mrinalini"/>
            <person name="Kelkar Y.D."/>
            <person name="Chang C.H."/>
            <person name="Werren J.H."/>
        </authorList>
    </citation>
    <scope>NUCLEOTIDE SEQUENCE [LARGE SCALE GENOMIC DNA]</scope>
    <source>
        <strain evidence="1 2">Alberta</strain>
        <tissue evidence="1">Whole body</tissue>
    </source>
</reference>
<evidence type="ECO:0000313" key="1">
    <source>
        <dbReference type="EMBL" id="OXU31473.1"/>
    </source>
</evidence>
<dbReference type="EMBL" id="NNAY01000056">
    <property type="protein sequence ID" value="OXU31473.1"/>
    <property type="molecule type" value="Genomic_DNA"/>
</dbReference>